<evidence type="ECO:0000256" key="2">
    <source>
        <dbReference type="ARBA" id="ARBA00009858"/>
    </source>
</evidence>
<evidence type="ECO:0000256" key="5">
    <source>
        <dbReference type="ARBA" id="ARBA00023157"/>
    </source>
</evidence>
<gene>
    <name evidence="7" type="ORF">QCA50_005824</name>
</gene>
<evidence type="ECO:0000313" key="7">
    <source>
        <dbReference type="EMBL" id="KAK7690725.1"/>
    </source>
</evidence>
<dbReference type="Pfam" id="PF08991">
    <property type="entry name" value="CMC4"/>
    <property type="match status" value="1"/>
</dbReference>
<evidence type="ECO:0000256" key="1">
    <source>
        <dbReference type="ARBA" id="ARBA00004569"/>
    </source>
</evidence>
<evidence type="ECO:0000313" key="8">
    <source>
        <dbReference type="Proteomes" id="UP001385951"/>
    </source>
</evidence>
<keyword evidence="8" id="KW-1185">Reference proteome</keyword>
<keyword evidence="4" id="KW-0496">Mitochondrion</keyword>
<dbReference type="PANTHER" id="PTHR15590:SF0">
    <property type="entry name" value="CX9C MOTIF-CONTAINING PROTEIN 4"/>
    <property type="match status" value="1"/>
</dbReference>
<name>A0AAW0GHL9_9APHY</name>
<feature type="disulfide bond" evidence="6">
    <location>
        <begin position="18"/>
        <end position="29"/>
    </location>
</feature>
<protein>
    <recommendedName>
        <fullName evidence="3">Cx9C motif-containing protein 4, mitochondrial</fullName>
    </recommendedName>
</protein>
<comment type="subcellular location">
    <subcellularLocation>
        <location evidence="1">Mitochondrion intermembrane space</location>
    </subcellularLocation>
</comment>
<feature type="disulfide bond" evidence="6">
    <location>
        <begin position="40"/>
        <end position="56"/>
    </location>
</feature>
<evidence type="ECO:0000256" key="6">
    <source>
        <dbReference type="PIRSR" id="PIRSR627179-50"/>
    </source>
</evidence>
<evidence type="ECO:0000256" key="3">
    <source>
        <dbReference type="ARBA" id="ARBA00019406"/>
    </source>
</evidence>
<dbReference type="InterPro" id="IPR009069">
    <property type="entry name" value="Cys_alpha_HP_mot_SF"/>
</dbReference>
<dbReference type="GO" id="GO:0005758">
    <property type="term" value="C:mitochondrial intermembrane space"/>
    <property type="evidence" value="ECO:0007669"/>
    <property type="project" value="UniProtKB-SubCell"/>
</dbReference>
<proteinExistence type="inferred from homology"/>
<dbReference type="EMBL" id="JASBNA010000006">
    <property type="protein sequence ID" value="KAK7690725.1"/>
    <property type="molecule type" value="Genomic_DNA"/>
</dbReference>
<comment type="similarity">
    <text evidence="2">Belongs to the CMC4 family.</text>
</comment>
<evidence type="ECO:0000256" key="4">
    <source>
        <dbReference type="ARBA" id="ARBA00023128"/>
    </source>
</evidence>
<dbReference type="PROSITE" id="PS51808">
    <property type="entry name" value="CHCH"/>
    <property type="match status" value="1"/>
</dbReference>
<reference evidence="7 8" key="1">
    <citation type="submission" date="2022-09" db="EMBL/GenBank/DDBJ databases">
        <authorList>
            <person name="Palmer J.M."/>
        </authorList>
    </citation>
    <scope>NUCLEOTIDE SEQUENCE [LARGE SCALE GENOMIC DNA]</scope>
    <source>
        <strain evidence="7 8">DSM 7382</strain>
    </source>
</reference>
<dbReference type="SUPFAM" id="SSF47072">
    <property type="entry name" value="Cysteine alpha-hairpin motif"/>
    <property type="match status" value="1"/>
</dbReference>
<dbReference type="InterPro" id="IPR027179">
    <property type="entry name" value="CMC4"/>
</dbReference>
<dbReference type="Gene3D" id="1.10.287.1130">
    <property type="entry name" value="CytochromE C oxidase copper chaperone"/>
    <property type="match status" value="1"/>
</dbReference>
<dbReference type="PANTHER" id="PTHR15590">
    <property type="entry name" value="CX9C MOTIF-CONTAINING PROTEIN 4"/>
    <property type="match status" value="1"/>
</dbReference>
<accession>A0AAW0GHL9</accession>
<organism evidence="7 8">
    <name type="scientific">Cerrena zonata</name>
    <dbReference type="NCBI Taxonomy" id="2478898"/>
    <lineage>
        <taxon>Eukaryota</taxon>
        <taxon>Fungi</taxon>
        <taxon>Dikarya</taxon>
        <taxon>Basidiomycota</taxon>
        <taxon>Agaricomycotina</taxon>
        <taxon>Agaricomycetes</taxon>
        <taxon>Polyporales</taxon>
        <taxon>Cerrenaceae</taxon>
        <taxon>Cerrena</taxon>
    </lineage>
</organism>
<feature type="disulfide bond" evidence="6">
    <location>
        <begin position="8"/>
        <end position="39"/>
    </location>
</feature>
<keyword evidence="5 6" id="KW-1015">Disulfide bond</keyword>
<dbReference type="PROSITE" id="PS51257">
    <property type="entry name" value="PROKAR_LIPOPROTEIN"/>
    <property type="match status" value="1"/>
</dbReference>
<dbReference type="AlphaFoldDB" id="A0AAW0GHL9"/>
<comment type="caution">
    <text evidence="7">The sequence shown here is derived from an EMBL/GenBank/DDBJ whole genome shotgun (WGS) entry which is preliminary data.</text>
</comment>
<dbReference type="Proteomes" id="UP001385951">
    <property type="component" value="Unassembled WGS sequence"/>
</dbReference>
<sequence>MTKFDPPCQAQACGLQSCLGKNTYSPEKCDKYMRDLYKCCADMYDSTDGKGESTACPMSRVVWKWLQNHPQD</sequence>